<evidence type="ECO:0000256" key="1">
    <source>
        <dbReference type="SAM" id="MobiDB-lite"/>
    </source>
</evidence>
<dbReference type="AlphaFoldDB" id="A0A2P2NZT1"/>
<feature type="region of interest" description="Disordered" evidence="1">
    <location>
        <begin position="1"/>
        <end position="49"/>
    </location>
</feature>
<name>A0A2P2NZT1_RHIMU</name>
<evidence type="ECO:0000313" key="2">
    <source>
        <dbReference type="EMBL" id="MBX48007.1"/>
    </source>
</evidence>
<dbReference type="EMBL" id="GGEC01067523">
    <property type="protein sequence ID" value="MBX48007.1"/>
    <property type="molecule type" value="Transcribed_RNA"/>
</dbReference>
<accession>A0A2P2NZT1</accession>
<organism evidence="2">
    <name type="scientific">Rhizophora mucronata</name>
    <name type="common">Asiatic mangrove</name>
    <dbReference type="NCBI Taxonomy" id="61149"/>
    <lineage>
        <taxon>Eukaryota</taxon>
        <taxon>Viridiplantae</taxon>
        <taxon>Streptophyta</taxon>
        <taxon>Embryophyta</taxon>
        <taxon>Tracheophyta</taxon>
        <taxon>Spermatophyta</taxon>
        <taxon>Magnoliopsida</taxon>
        <taxon>eudicotyledons</taxon>
        <taxon>Gunneridae</taxon>
        <taxon>Pentapetalae</taxon>
        <taxon>rosids</taxon>
        <taxon>fabids</taxon>
        <taxon>Malpighiales</taxon>
        <taxon>Rhizophoraceae</taxon>
        <taxon>Rhizophora</taxon>
    </lineage>
</organism>
<protein>
    <submittedName>
        <fullName evidence="2">WD repeat-containing protein LWD1-like</fullName>
    </submittedName>
</protein>
<reference evidence="2" key="1">
    <citation type="submission" date="2018-02" db="EMBL/GenBank/DDBJ databases">
        <title>Rhizophora mucronata_Transcriptome.</title>
        <authorList>
            <person name="Meera S.P."/>
            <person name="Sreeshan A."/>
            <person name="Augustine A."/>
        </authorList>
    </citation>
    <scope>NUCLEOTIDE SEQUENCE</scope>
    <source>
        <tissue evidence="2">Leaf</tissue>
    </source>
</reference>
<sequence>MEQTGSEVHGHNHHGQHQSGGAGHPFPDTAGGGIAEAPRQRQCNSLGPAQFLPYLHGWG</sequence>
<proteinExistence type="predicted"/>